<dbReference type="AlphaFoldDB" id="A0A0U2WBA8"/>
<dbReference type="EMBL" id="CP011034">
    <property type="protein sequence ID" value="ALS32375.1"/>
    <property type="molecule type" value="Genomic_DNA"/>
</dbReference>
<evidence type="ECO:0000313" key="2">
    <source>
        <dbReference type="Proteomes" id="UP000065261"/>
    </source>
</evidence>
<accession>A0A0U2WBA8</accession>
<dbReference type="Proteomes" id="UP000065261">
    <property type="component" value="Chromosome I"/>
</dbReference>
<dbReference type="PANTHER" id="PTHR35145:SF1">
    <property type="entry name" value="CYTOPLASMIC PROTEIN"/>
    <property type="match status" value="1"/>
</dbReference>
<dbReference type="Pfam" id="PF04237">
    <property type="entry name" value="YjbR"/>
    <property type="match status" value="1"/>
</dbReference>
<organism evidence="1">
    <name type="scientific">Pseudoalteromonas translucida KMM 520</name>
    <dbReference type="NCBI Taxonomy" id="1315283"/>
    <lineage>
        <taxon>Bacteria</taxon>
        <taxon>Pseudomonadati</taxon>
        <taxon>Pseudomonadota</taxon>
        <taxon>Gammaproteobacteria</taxon>
        <taxon>Alteromonadales</taxon>
        <taxon>Pseudoalteromonadaceae</taxon>
        <taxon>Pseudoalteromonas</taxon>
    </lineage>
</organism>
<dbReference type="SUPFAM" id="SSF142906">
    <property type="entry name" value="YjbR-like"/>
    <property type="match status" value="1"/>
</dbReference>
<dbReference type="PANTHER" id="PTHR35145">
    <property type="entry name" value="CYTOPLASMIC PROTEIN-RELATED"/>
    <property type="match status" value="1"/>
</dbReference>
<gene>
    <name evidence="1" type="ORF">PTRA_a1113</name>
</gene>
<sequence length="128" mass="14750">MDQQTVHEYLVNKPLVKVTQPFSKEVDVYKVNHKMFATLALGNDDNNDANGEPIWWLNLKCDPDEALALRDMFTAVIPGYHMNKRLWNTIILDGTIPQNEIKRMIDNSFDLVVDNMPEKDKKIIAAHL</sequence>
<reference evidence="1 2" key="1">
    <citation type="submission" date="2015-03" db="EMBL/GenBank/DDBJ databases">
        <authorList>
            <person name="Murphy D."/>
        </authorList>
    </citation>
    <scope>NUCLEOTIDE SEQUENCE [LARGE SCALE GENOMIC DNA]</scope>
    <source>
        <strain evidence="1 2">KMM 520</strain>
    </source>
</reference>
<dbReference type="PATRIC" id="fig|1315283.4.peg.970"/>
<dbReference type="InterPro" id="IPR038056">
    <property type="entry name" value="YjbR-like_sf"/>
</dbReference>
<dbReference type="OrthoDB" id="3194910at2"/>
<protein>
    <recommendedName>
        <fullName evidence="3">MmcQ/YjbR family DNA-binding protein</fullName>
    </recommendedName>
</protein>
<evidence type="ECO:0000313" key="1">
    <source>
        <dbReference type="EMBL" id="ALS32375.1"/>
    </source>
</evidence>
<dbReference type="KEGG" id="ptn:PTRA_a1113"/>
<dbReference type="InterPro" id="IPR058532">
    <property type="entry name" value="YjbR/MT2646/Rv2570-like"/>
</dbReference>
<proteinExistence type="predicted"/>
<dbReference type="RefSeq" id="WP_011327657.1">
    <property type="nucleotide sequence ID" value="NZ_CP011034.1"/>
</dbReference>
<dbReference type="Gene3D" id="3.90.1150.30">
    <property type="match status" value="1"/>
</dbReference>
<name>A0A0U2WBA8_9GAMM</name>
<evidence type="ECO:0008006" key="3">
    <source>
        <dbReference type="Google" id="ProtNLM"/>
    </source>
</evidence>
<dbReference type="InterPro" id="IPR007351">
    <property type="entry name" value="YjbR"/>
</dbReference>